<evidence type="ECO:0000313" key="1">
    <source>
        <dbReference type="EMBL" id="GAA3700632.1"/>
    </source>
</evidence>
<dbReference type="Proteomes" id="UP001500752">
    <property type="component" value="Unassembled WGS sequence"/>
</dbReference>
<accession>A0ABP7D7V0</accession>
<reference evidence="2" key="1">
    <citation type="journal article" date="2019" name="Int. J. Syst. Evol. Microbiol.">
        <title>The Global Catalogue of Microorganisms (GCM) 10K type strain sequencing project: providing services to taxonomists for standard genome sequencing and annotation.</title>
        <authorList>
            <consortium name="The Broad Institute Genomics Platform"/>
            <consortium name="The Broad Institute Genome Sequencing Center for Infectious Disease"/>
            <person name="Wu L."/>
            <person name="Ma J."/>
        </authorList>
    </citation>
    <scope>NUCLEOTIDE SEQUENCE [LARGE SCALE GENOMIC DNA]</scope>
    <source>
        <strain evidence="2">JCM 30742</strain>
    </source>
</reference>
<protein>
    <submittedName>
        <fullName evidence="1">Uncharacterized protein</fullName>
    </submittedName>
</protein>
<name>A0ABP7D7V0_9MICC</name>
<evidence type="ECO:0000313" key="2">
    <source>
        <dbReference type="Proteomes" id="UP001500752"/>
    </source>
</evidence>
<comment type="caution">
    <text evidence="1">The sequence shown here is derived from an EMBL/GenBank/DDBJ whole genome shotgun (WGS) entry which is preliminary data.</text>
</comment>
<dbReference type="EMBL" id="BAABEO010000031">
    <property type="protein sequence ID" value="GAA3700632.1"/>
    <property type="molecule type" value="Genomic_DNA"/>
</dbReference>
<keyword evidence="2" id="KW-1185">Reference proteome</keyword>
<sequence length="102" mass="10157">MASAVLPAPAGSAWLARIAAASSASGSPAKALVDEVSISLLVESPWAPPEGRRLAPSAQQAVLIFPTAGYGNGKGVSLLNRYSLTAPGGDGTECLVSPASRP</sequence>
<organism evidence="1 2">
    <name type="scientific">Arthrobacter ginkgonis</name>
    <dbReference type="NCBI Taxonomy" id="1630594"/>
    <lineage>
        <taxon>Bacteria</taxon>
        <taxon>Bacillati</taxon>
        <taxon>Actinomycetota</taxon>
        <taxon>Actinomycetes</taxon>
        <taxon>Micrococcales</taxon>
        <taxon>Micrococcaceae</taxon>
        <taxon>Arthrobacter</taxon>
    </lineage>
</organism>
<gene>
    <name evidence="1" type="ORF">GCM10023081_41550</name>
</gene>
<proteinExistence type="predicted"/>